<evidence type="ECO:0000256" key="2">
    <source>
        <dbReference type="ARBA" id="ARBA00009836"/>
    </source>
</evidence>
<reference evidence="7" key="1">
    <citation type="journal article" date="2019" name="Environ. Microbiol.">
        <title>Fungal ecological strategies reflected in gene transcription - a case study of two litter decomposers.</title>
        <authorList>
            <person name="Barbi F."/>
            <person name="Kohler A."/>
            <person name="Barry K."/>
            <person name="Baskaran P."/>
            <person name="Daum C."/>
            <person name="Fauchery L."/>
            <person name="Ihrmark K."/>
            <person name="Kuo A."/>
            <person name="LaButti K."/>
            <person name="Lipzen A."/>
            <person name="Morin E."/>
            <person name="Grigoriev I.V."/>
            <person name="Henrissat B."/>
            <person name="Lindahl B."/>
            <person name="Martin F."/>
        </authorList>
    </citation>
    <scope>NUCLEOTIDE SEQUENCE</scope>
    <source>
        <strain evidence="7">JB14</strain>
    </source>
</reference>
<protein>
    <recommendedName>
        <fullName evidence="3">2'-phosphotransferase</fullName>
        <ecNumber evidence="3">2.7.1.160</ecNumber>
    </recommendedName>
</protein>
<evidence type="ECO:0000313" key="7">
    <source>
        <dbReference type="EMBL" id="KAE9406278.1"/>
    </source>
</evidence>
<evidence type="ECO:0000256" key="3">
    <source>
        <dbReference type="ARBA" id="ARBA00012007"/>
    </source>
</evidence>
<dbReference type="InterPro" id="IPR002745">
    <property type="entry name" value="Ptrans_KptA/Tpt1"/>
</dbReference>
<organism evidence="7 8">
    <name type="scientific">Gymnopus androsaceus JB14</name>
    <dbReference type="NCBI Taxonomy" id="1447944"/>
    <lineage>
        <taxon>Eukaryota</taxon>
        <taxon>Fungi</taxon>
        <taxon>Dikarya</taxon>
        <taxon>Basidiomycota</taxon>
        <taxon>Agaricomycotina</taxon>
        <taxon>Agaricomycetes</taxon>
        <taxon>Agaricomycetidae</taxon>
        <taxon>Agaricales</taxon>
        <taxon>Marasmiineae</taxon>
        <taxon>Omphalotaceae</taxon>
        <taxon>Gymnopus</taxon>
    </lineage>
</organism>
<dbReference type="Gene3D" id="3.20.170.30">
    <property type="match status" value="1"/>
</dbReference>
<evidence type="ECO:0000256" key="1">
    <source>
        <dbReference type="ARBA" id="ARBA00003343"/>
    </source>
</evidence>
<dbReference type="EMBL" id="ML769403">
    <property type="protein sequence ID" value="KAE9406278.1"/>
    <property type="molecule type" value="Genomic_DNA"/>
</dbReference>
<name>A0A6A4IAE9_9AGAR</name>
<evidence type="ECO:0000256" key="5">
    <source>
        <dbReference type="ARBA" id="ARBA00023027"/>
    </source>
</evidence>
<accession>A0A6A4IAE9</accession>
<dbReference type="InterPro" id="IPR042081">
    <property type="entry name" value="RNA_2'-PTrans_C"/>
</dbReference>
<comment type="function">
    <text evidence="1">Catalyzes the last step of tRNA splicing, the transfer of the splice junction 2'-phosphate from ligated tRNA to NAD to produce ADP-ribose 1''-2'' cyclic phosphate.</text>
</comment>
<dbReference type="OrthoDB" id="419694at2759"/>
<dbReference type="InterPro" id="IPR042080">
    <property type="entry name" value="RNA_2'-PTrans_N"/>
</dbReference>
<dbReference type="PANTHER" id="PTHR12684:SF2">
    <property type="entry name" value="TRNA 2'-PHOSPHOTRANSFERASE 1"/>
    <property type="match status" value="1"/>
</dbReference>
<dbReference type="GO" id="GO:0006388">
    <property type="term" value="P:tRNA splicing, via endonucleolytic cleavage and ligation"/>
    <property type="evidence" value="ECO:0007669"/>
    <property type="project" value="TreeGrafter"/>
</dbReference>
<keyword evidence="8" id="KW-1185">Reference proteome</keyword>
<comment type="similarity">
    <text evidence="2">Belongs to the KptA/TPT1 family.</text>
</comment>
<dbReference type="Pfam" id="PF01885">
    <property type="entry name" value="PTS_2-RNA"/>
    <property type="match status" value="1"/>
</dbReference>
<dbReference type="PANTHER" id="PTHR12684">
    <property type="entry name" value="PUTATIVE PHOSPHOTRANSFERASE"/>
    <property type="match status" value="1"/>
</dbReference>
<sequence>MTIKRRLAPKPLKDENFVAYTALKKFGPRLAWILRHNAPSLGIYIKPDGYALAEDVLKIGIFKRMPLSNLKALCKLDTVSRIEWKEREPNEWWVRATGQHTIKFIDPSRKEIVDARKLKKIVYVAELDEWDRIQKQGIRPAEDEHLIKLSKAIPDPIEYSLSGRESSSLIVIHIDIEKSMQNGLGFYVTLNETDGIVTDGGVDGFIPSTLFRKVERLEWSSHALGSESTKS</sequence>
<dbReference type="EC" id="2.7.1.160" evidence="3"/>
<keyword evidence="5" id="KW-0520">NAD</keyword>
<keyword evidence="4" id="KW-0808">Transferase</keyword>
<dbReference type="Proteomes" id="UP000799118">
    <property type="component" value="Unassembled WGS sequence"/>
</dbReference>
<dbReference type="Gene3D" id="1.10.10.970">
    <property type="entry name" value="RNA 2'-phosphotransferase, Tpt1/KptA family, N-terminal domain"/>
    <property type="match status" value="1"/>
</dbReference>
<dbReference type="GO" id="GO:0000215">
    <property type="term" value="F:tRNA 2'-phosphotransferase activity"/>
    <property type="evidence" value="ECO:0007669"/>
    <property type="project" value="UniProtKB-EC"/>
</dbReference>
<evidence type="ECO:0000256" key="4">
    <source>
        <dbReference type="ARBA" id="ARBA00022679"/>
    </source>
</evidence>
<comment type="catalytic activity">
    <reaction evidence="6">
        <text>2'-phospho-[ligated tRNA] + NAD(+) = mature tRNA + ADP-alpha-D-ribose 1'',2''-cyclic phosphate + nicotinamide</text>
        <dbReference type="Rhea" id="RHEA:23324"/>
        <dbReference type="Rhea" id="RHEA-COMP:11106"/>
        <dbReference type="Rhea" id="RHEA-COMP:11107"/>
        <dbReference type="ChEBI" id="CHEBI:17154"/>
        <dbReference type="ChEBI" id="CHEBI:57540"/>
        <dbReference type="ChEBI" id="CHEBI:76596"/>
        <dbReference type="ChEBI" id="CHEBI:82883"/>
        <dbReference type="ChEBI" id="CHEBI:85027"/>
        <dbReference type="EC" id="2.7.1.160"/>
    </reaction>
</comment>
<evidence type="ECO:0000313" key="8">
    <source>
        <dbReference type="Proteomes" id="UP000799118"/>
    </source>
</evidence>
<evidence type="ECO:0000256" key="6">
    <source>
        <dbReference type="ARBA" id="ARBA00047949"/>
    </source>
</evidence>
<gene>
    <name evidence="7" type="ORF">BT96DRAFT_915514</name>
</gene>
<dbReference type="SUPFAM" id="SSF56399">
    <property type="entry name" value="ADP-ribosylation"/>
    <property type="match status" value="1"/>
</dbReference>
<dbReference type="AlphaFoldDB" id="A0A6A4IAE9"/>
<proteinExistence type="inferred from homology"/>